<sequence>HSVRQNPSIYESIKHLQMEQHVSLTMTEQLQAELEEKVKRIKYEFLDGQLQQLVLLVT</sequence>
<evidence type="ECO:0000313" key="1">
    <source>
        <dbReference type="EMBL" id="CAF4576492.1"/>
    </source>
</evidence>
<name>A0A8S2YP05_9BILA</name>
<dbReference type="Proteomes" id="UP000676336">
    <property type="component" value="Unassembled WGS sequence"/>
</dbReference>
<organism evidence="1 2">
    <name type="scientific">Rotaria magnacalcarata</name>
    <dbReference type="NCBI Taxonomy" id="392030"/>
    <lineage>
        <taxon>Eukaryota</taxon>
        <taxon>Metazoa</taxon>
        <taxon>Spiralia</taxon>
        <taxon>Gnathifera</taxon>
        <taxon>Rotifera</taxon>
        <taxon>Eurotatoria</taxon>
        <taxon>Bdelloidea</taxon>
        <taxon>Philodinida</taxon>
        <taxon>Philodinidae</taxon>
        <taxon>Rotaria</taxon>
    </lineage>
</organism>
<reference evidence="1" key="1">
    <citation type="submission" date="2021-02" db="EMBL/GenBank/DDBJ databases">
        <authorList>
            <person name="Nowell W R."/>
        </authorList>
    </citation>
    <scope>NUCLEOTIDE SEQUENCE</scope>
</reference>
<gene>
    <name evidence="1" type="ORF">SMN809_LOCUS38090</name>
</gene>
<evidence type="ECO:0000313" key="2">
    <source>
        <dbReference type="Proteomes" id="UP000676336"/>
    </source>
</evidence>
<comment type="caution">
    <text evidence="1">The sequence shown here is derived from an EMBL/GenBank/DDBJ whole genome shotgun (WGS) entry which is preliminary data.</text>
</comment>
<accession>A0A8S2YP05</accession>
<protein>
    <submittedName>
        <fullName evidence="1">Uncharacterized protein</fullName>
    </submittedName>
</protein>
<dbReference type="EMBL" id="CAJOBI010098506">
    <property type="protein sequence ID" value="CAF4576492.1"/>
    <property type="molecule type" value="Genomic_DNA"/>
</dbReference>
<dbReference type="AlphaFoldDB" id="A0A8S2YP05"/>
<proteinExistence type="predicted"/>
<feature type="non-terminal residue" evidence="1">
    <location>
        <position position="1"/>
    </location>
</feature>